<dbReference type="EMBL" id="JAPCWZ010000007">
    <property type="protein sequence ID" value="KAK8856591.1"/>
    <property type="molecule type" value="Genomic_DNA"/>
</dbReference>
<gene>
    <name evidence="2" type="ORF">PGQ11_012503</name>
</gene>
<dbReference type="Proteomes" id="UP001390339">
    <property type="component" value="Unassembled WGS sequence"/>
</dbReference>
<accession>A0ABR2I303</accession>
<evidence type="ECO:0000256" key="1">
    <source>
        <dbReference type="SAM" id="MobiDB-lite"/>
    </source>
</evidence>
<evidence type="ECO:0000313" key="2">
    <source>
        <dbReference type="EMBL" id="KAK8856591.1"/>
    </source>
</evidence>
<protein>
    <submittedName>
        <fullName evidence="2">Uncharacterized protein</fullName>
    </submittedName>
</protein>
<sequence length="178" mass="19988">MDSTKRGCWLPGVKPTNTFTFDLTAALKDIKANKVHDDTWLYLLKRQCKIGLHIDYESYPSHVSLLKLQLNFVACMDDLIAGWVDPTPRRWCALKGKMASREPNSRDDRLADRKALFSEALKQEDADGLIACLTQGTPTITFTLPDSEARLVDKNPQAKKPTANGEASSQNPKKRKLE</sequence>
<keyword evidence="3" id="KW-1185">Reference proteome</keyword>
<evidence type="ECO:0000313" key="3">
    <source>
        <dbReference type="Proteomes" id="UP001390339"/>
    </source>
</evidence>
<feature type="region of interest" description="Disordered" evidence="1">
    <location>
        <begin position="144"/>
        <end position="178"/>
    </location>
</feature>
<name>A0ABR2I303_9PEZI</name>
<organism evidence="2 3">
    <name type="scientific">Apiospora arundinis</name>
    <dbReference type="NCBI Taxonomy" id="335852"/>
    <lineage>
        <taxon>Eukaryota</taxon>
        <taxon>Fungi</taxon>
        <taxon>Dikarya</taxon>
        <taxon>Ascomycota</taxon>
        <taxon>Pezizomycotina</taxon>
        <taxon>Sordariomycetes</taxon>
        <taxon>Xylariomycetidae</taxon>
        <taxon>Amphisphaeriales</taxon>
        <taxon>Apiosporaceae</taxon>
        <taxon>Apiospora</taxon>
    </lineage>
</organism>
<reference evidence="2 3" key="1">
    <citation type="journal article" date="2024" name="IMA Fungus">
        <title>Apiospora arundinis, a panoply of carbohydrate-active enzymes and secondary metabolites.</title>
        <authorList>
            <person name="Sorensen T."/>
            <person name="Petersen C."/>
            <person name="Muurmann A.T."/>
            <person name="Christiansen J.V."/>
            <person name="Brundto M.L."/>
            <person name="Overgaard C.K."/>
            <person name="Boysen A.T."/>
            <person name="Wollenberg R.D."/>
            <person name="Larsen T.O."/>
            <person name="Sorensen J.L."/>
            <person name="Nielsen K.L."/>
            <person name="Sondergaard T.E."/>
        </authorList>
    </citation>
    <scope>NUCLEOTIDE SEQUENCE [LARGE SCALE GENOMIC DNA]</scope>
    <source>
        <strain evidence="2 3">AAU 773</strain>
    </source>
</reference>
<proteinExistence type="predicted"/>
<comment type="caution">
    <text evidence="2">The sequence shown here is derived from an EMBL/GenBank/DDBJ whole genome shotgun (WGS) entry which is preliminary data.</text>
</comment>